<dbReference type="GO" id="GO:0030677">
    <property type="term" value="C:ribonuclease P complex"/>
    <property type="evidence" value="ECO:0007669"/>
    <property type="project" value="UniProtKB-UniRule"/>
</dbReference>
<dbReference type="Gene3D" id="2.30.30.210">
    <property type="entry name" value="Ribonuclease P/MRP, subunit p29"/>
    <property type="match status" value="1"/>
</dbReference>
<sequence>MLTPETIAKHELAGLPVRVADASSADSVGIHGRVVRETMRTLVIATDSGEKVVPKRGTTFEFALVADPTREPTDEAAGDRKAPGSASERGSDTAGLFSRQSGSSGSETDPARSARSEREDVVYVTVDGDRLLSRPAERTENAGVSTWR</sequence>
<organism evidence="8 9">
    <name type="scientific">Halalkaliarchaeum desulfuricum</name>
    <dbReference type="NCBI Taxonomy" id="2055893"/>
    <lineage>
        <taxon>Archaea</taxon>
        <taxon>Methanobacteriati</taxon>
        <taxon>Methanobacteriota</taxon>
        <taxon>Stenosarchaea group</taxon>
        <taxon>Halobacteria</taxon>
        <taxon>Halobacteriales</taxon>
        <taxon>Haloferacaceae</taxon>
        <taxon>Halalkaliarchaeum</taxon>
    </lineage>
</organism>
<feature type="compositionally biased region" description="Basic and acidic residues" evidence="7">
    <location>
        <begin position="109"/>
        <end position="140"/>
    </location>
</feature>
<dbReference type="AlphaFoldDB" id="A0A343TGW5"/>
<dbReference type="GO" id="GO:0005737">
    <property type="term" value="C:cytoplasm"/>
    <property type="evidence" value="ECO:0007669"/>
    <property type="project" value="UniProtKB-SubCell"/>
</dbReference>
<accession>A0A343TGW5</accession>
<evidence type="ECO:0000256" key="2">
    <source>
        <dbReference type="ARBA" id="ARBA00022694"/>
    </source>
</evidence>
<comment type="subunit">
    <text evidence="6">Consists of a catalytic RNA component and at least 4-5 protein subunits.</text>
</comment>
<reference evidence="9" key="1">
    <citation type="submission" date="2017-11" db="EMBL/GenBank/DDBJ databases">
        <title>Phenotypic and genomic properties of facultatively anaerobic sulfur-reducing natronoarchaea from hypersaline soda lakes.</title>
        <authorList>
            <person name="Sorokin D.Y."/>
            <person name="Kublanov I.V."/>
            <person name="Roman P."/>
            <person name="Sinninghe Damste J.S."/>
            <person name="Golyshin P.N."/>
            <person name="Rojo D."/>
            <person name="Ciordia S."/>
            <person name="Mena M.D.C."/>
            <person name="Ferrer M."/>
            <person name="Messina E."/>
            <person name="Smedile F."/>
            <person name="La Spada G."/>
            <person name="La Cono V."/>
            <person name="Yakimov M.M."/>
        </authorList>
    </citation>
    <scope>NUCLEOTIDE SEQUENCE [LARGE SCALE GENOMIC DNA]</scope>
    <source>
        <strain evidence="9">AArc-Sl</strain>
    </source>
</reference>
<dbReference type="HAMAP" id="MF_00754">
    <property type="entry name" value="RNase_P_1"/>
    <property type="match status" value="1"/>
</dbReference>
<name>A0A343TGW5_9EURY</name>
<comment type="function">
    <text evidence="6">Part of ribonuclease P, a protein complex that generates mature tRNA molecules by cleaving their 5'-ends.</text>
</comment>
<evidence type="ECO:0000256" key="1">
    <source>
        <dbReference type="ARBA" id="ARBA00022490"/>
    </source>
</evidence>
<dbReference type="OrthoDB" id="39019at2157"/>
<evidence type="ECO:0000256" key="5">
    <source>
        <dbReference type="ARBA" id="ARBA00022801"/>
    </source>
</evidence>
<keyword evidence="4 6" id="KW-0255">Endonuclease</keyword>
<dbReference type="GO" id="GO:0001682">
    <property type="term" value="P:tRNA 5'-leader removal"/>
    <property type="evidence" value="ECO:0007669"/>
    <property type="project" value="UniProtKB-UniRule"/>
</dbReference>
<evidence type="ECO:0000256" key="4">
    <source>
        <dbReference type="ARBA" id="ARBA00022759"/>
    </source>
</evidence>
<dbReference type="EC" id="3.1.26.5" evidence="6"/>
<evidence type="ECO:0000313" key="8">
    <source>
        <dbReference type="EMBL" id="AUX08337.1"/>
    </source>
</evidence>
<dbReference type="InterPro" id="IPR023534">
    <property type="entry name" value="Rof/RNase_P-like"/>
</dbReference>
<dbReference type="GO" id="GO:0004526">
    <property type="term" value="F:ribonuclease P activity"/>
    <property type="evidence" value="ECO:0007669"/>
    <property type="project" value="UniProtKB-UniRule"/>
</dbReference>
<keyword evidence="1 6" id="KW-0963">Cytoplasm</keyword>
<evidence type="ECO:0000256" key="6">
    <source>
        <dbReference type="HAMAP-Rule" id="MF_00754"/>
    </source>
</evidence>
<dbReference type="InterPro" id="IPR036980">
    <property type="entry name" value="RNase_P/MRP_Rpp29_sf"/>
</dbReference>
<evidence type="ECO:0000313" key="9">
    <source>
        <dbReference type="Proteomes" id="UP000263012"/>
    </source>
</evidence>
<proteinExistence type="inferred from homology"/>
<feature type="compositionally biased region" description="Basic and acidic residues" evidence="7">
    <location>
        <begin position="68"/>
        <end position="82"/>
    </location>
</feature>
<gene>
    <name evidence="8" type="primary">rpp29</name>
    <name evidence="6" type="synonym">rnp1</name>
    <name evidence="8" type="ORF">AArcSl_0687</name>
</gene>
<keyword evidence="9" id="KW-1185">Reference proteome</keyword>
<dbReference type="InterPro" id="IPR002730">
    <property type="entry name" value="Rpp29/RNP1"/>
</dbReference>
<dbReference type="SMART" id="SM00538">
    <property type="entry name" value="POP4"/>
    <property type="match status" value="1"/>
</dbReference>
<dbReference type="RefSeq" id="WP_119815097.1">
    <property type="nucleotide sequence ID" value="NZ_CP025066.1"/>
</dbReference>
<dbReference type="GeneID" id="37877031"/>
<feature type="compositionally biased region" description="Polar residues" evidence="7">
    <location>
        <begin position="98"/>
        <end position="107"/>
    </location>
</feature>
<dbReference type="KEGG" id="hdf:AArcSl_0687"/>
<dbReference type="SUPFAM" id="SSF101744">
    <property type="entry name" value="Rof/RNase P subunit-like"/>
    <property type="match status" value="1"/>
</dbReference>
<keyword evidence="3 6" id="KW-0540">Nuclease</keyword>
<evidence type="ECO:0000256" key="7">
    <source>
        <dbReference type="SAM" id="MobiDB-lite"/>
    </source>
</evidence>
<keyword evidence="2 6" id="KW-0819">tRNA processing</keyword>
<dbReference type="EMBL" id="CP025066">
    <property type="protein sequence ID" value="AUX08337.1"/>
    <property type="molecule type" value="Genomic_DNA"/>
</dbReference>
<dbReference type="Proteomes" id="UP000263012">
    <property type="component" value="Chromosome"/>
</dbReference>
<feature type="region of interest" description="Disordered" evidence="7">
    <location>
        <begin position="64"/>
        <end position="148"/>
    </location>
</feature>
<dbReference type="GO" id="GO:0003723">
    <property type="term" value="F:RNA binding"/>
    <property type="evidence" value="ECO:0007669"/>
    <property type="project" value="InterPro"/>
</dbReference>
<evidence type="ECO:0000256" key="3">
    <source>
        <dbReference type="ARBA" id="ARBA00022722"/>
    </source>
</evidence>
<dbReference type="InterPro" id="IPR023538">
    <property type="entry name" value="RNP1"/>
</dbReference>
<keyword evidence="5 6" id="KW-0378">Hydrolase</keyword>
<protein>
    <recommendedName>
        <fullName evidence="6">Ribonuclease P protein component 1</fullName>
        <shortName evidence="6">RNase P component 1</shortName>
        <ecNumber evidence="6">3.1.26.5</ecNumber>
    </recommendedName>
    <alternativeName>
        <fullName evidence="6">Rpp29</fullName>
    </alternativeName>
</protein>
<dbReference type="Pfam" id="PF01868">
    <property type="entry name" value="RNase_P-MRP_p29"/>
    <property type="match status" value="1"/>
</dbReference>
<comment type="catalytic activity">
    <reaction evidence="6">
        <text>Endonucleolytic cleavage of RNA, removing 5'-extranucleotides from tRNA precursor.</text>
        <dbReference type="EC" id="3.1.26.5"/>
    </reaction>
</comment>
<comment type="similarity">
    <text evidence="6">Belongs to the eukaryotic/archaeal RNase P protein component 1 family.</text>
</comment>
<comment type="subcellular location">
    <subcellularLocation>
        <location evidence="6">Cytoplasm</location>
    </subcellularLocation>
</comment>